<evidence type="ECO:0000256" key="1">
    <source>
        <dbReference type="SAM" id="Phobius"/>
    </source>
</evidence>
<evidence type="ECO:0000313" key="3">
    <source>
        <dbReference type="Proteomes" id="UP000712600"/>
    </source>
</evidence>
<proteinExistence type="predicted"/>
<dbReference type="Proteomes" id="UP000712600">
    <property type="component" value="Unassembled WGS sequence"/>
</dbReference>
<gene>
    <name evidence="2" type="ORF">F2Q69_00032413</name>
</gene>
<organism evidence="2 3">
    <name type="scientific">Brassica cretica</name>
    <name type="common">Mustard</name>
    <dbReference type="NCBI Taxonomy" id="69181"/>
    <lineage>
        <taxon>Eukaryota</taxon>
        <taxon>Viridiplantae</taxon>
        <taxon>Streptophyta</taxon>
        <taxon>Embryophyta</taxon>
        <taxon>Tracheophyta</taxon>
        <taxon>Spermatophyta</taxon>
        <taxon>Magnoliopsida</taxon>
        <taxon>eudicotyledons</taxon>
        <taxon>Gunneridae</taxon>
        <taxon>Pentapetalae</taxon>
        <taxon>rosids</taxon>
        <taxon>malvids</taxon>
        <taxon>Brassicales</taxon>
        <taxon>Brassicaceae</taxon>
        <taxon>Brassiceae</taxon>
        <taxon>Brassica</taxon>
    </lineage>
</organism>
<dbReference type="AlphaFoldDB" id="A0A8S9RTQ2"/>
<keyword evidence="1" id="KW-0812">Transmembrane</keyword>
<keyword evidence="1" id="KW-1133">Transmembrane helix</keyword>
<dbReference type="EMBL" id="QGKX02000088">
    <property type="protein sequence ID" value="KAF3583873.1"/>
    <property type="molecule type" value="Genomic_DNA"/>
</dbReference>
<protein>
    <submittedName>
        <fullName evidence="2">Uncharacterized protein</fullName>
    </submittedName>
</protein>
<reference evidence="2" key="1">
    <citation type="submission" date="2019-12" db="EMBL/GenBank/DDBJ databases">
        <title>Genome sequencing and annotation of Brassica cretica.</title>
        <authorList>
            <person name="Studholme D.J."/>
            <person name="Sarris P."/>
        </authorList>
    </citation>
    <scope>NUCLEOTIDE SEQUENCE</scope>
    <source>
        <strain evidence="2">PFS-109/04</strain>
        <tissue evidence="2">Leaf</tissue>
    </source>
</reference>
<comment type="caution">
    <text evidence="2">The sequence shown here is derived from an EMBL/GenBank/DDBJ whole genome shotgun (WGS) entry which is preliminary data.</text>
</comment>
<feature type="transmembrane region" description="Helical" evidence="1">
    <location>
        <begin position="59"/>
        <end position="82"/>
    </location>
</feature>
<accession>A0A8S9RTQ2</accession>
<name>A0A8S9RTQ2_BRACR</name>
<evidence type="ECO:0000313" key="2">
    <source>
        <dbReference type="EMBL" id="KAF3583873.1"/>
    </source>
</evidence>
<sequence length="92" mass="10825">MEDGKDFSAFHNMWSLKEKDLARKEKLKRMCLLDRLLAKTEPLSEEEEALKKKLIREMFLVLVETTFKFLVLVLYLQFLVYVTGQKTSGSHV</sequence>
<keyword evidence="1" id="KW-0472">Membrane</keyword>